<evidence type="ECO:0000256" key="6">
    <source>
        <dbReference type="ARBA" id="ARBA00023136"/>
    </source>
</evidence>
<comment type="similarity">
    <text evidence="2">Belongs to the SLC34A transporter family.</text>
</comment>
<feature type="transmembrane region" description="Helical" evidence="7">
    <location>
        <begin position="107"/>
        <end position="128"/>
    </location>
</feature>
<feature type="transmembrane region" description="Helical" evidence="7">
    <location>
        <begin position="517"/>
        <end position="538"/>
    </location>
</feature>
<evidence type="ECO:0000313" key="8">
    <source>
        <dbReference type="EMBL" id="RNA10885.1"/>
    </source>
</evidence>
<dbReference type="GO" id="GO:0005436">
    <property type="term" value="F:sodium:phosphate symporter activity"/>
    <property type="evidence" value="ECO:0007669"/>
    <property type="project" value="InterPro"/>
</dbReference>
<proteinExistence type="inferred from homology"/>
<feature type="transmembrane region" description="Helical" evidence="7">
    <location>
        <begin position="423"/>
        <end position="444"/>
    </location>
</feature>
<evidence type="ECO:0000256" key="2">
    <source>
        <dbReference type="ARBA" id="ARBA00005808"/>
    </source>
</evidence>
<dbReference type="NCBIfam" id="TIGR01013">
    <property type="entry name" value="2a58"/>
    <property type="match status" value="2"/>
</dbReference>
<accession>A0A3M7QIT6</accession>
<gene>
    <name evidence="8" type="ORF">BpHYR1_043296</name>
</gene>
<feature type="transmembrane region" description="Helical" evidence="7">
    <location>
        <begin position="259"/>
        <end position="281"/>
    </location>
</feature>
<feature type="transmembrane region" description="Helical" evidence="7">
    <location>
        <begin position="821"/>
        <end position="843"/>
    </location>
</feature>
<dbReference type="InterPro" id="IPR003841">
    <property type="entry name" value="Na/Pi_transpt"/>
</dbReference>
<reference evidence="8 9" key="1">
    <citation type="journal article" date="2018" name="Sci. Rep.">
        <title>Genomic signatures of local adaptation to the degree of environmental predictability in rotifers.</title>
        <authorList>
            <person name="Franch-Gras L."/>
            <person name="Hahn C."/>
            <person name="Garcia-Roger E.M."/>
            <person name="Carmona M.J."/>
            <person name="Serra M."/>
            <person name="Gomez A."/>
        </authorList>
    </citation>
    <scope>NUCLEOTIDE SEQUENCE [LARGE SCALE GENOMIC DNA]</scope>
    <source>
        <strain evidence="8">HYR1</strain>
    </source>
</reference>
<evidence type="ECO:0000256" key="4">
    <source>
        <dbReference type="ARBA" id="ARBA00022692"/>
    </source>
</evidence>
<dbReference type="GO" id="GO:0044341">
    <property type="term" value="P:sodium-dependent phosphate transport"/>
    <property type="evidence" value="ECO:0007669"/>
    <property type="project" value="InterPro"/>
</dbReference>
<dbReference type="OrthoDB" id="76259at2759"/>
<organism evidence="8 9">
    <name type="scientific">Brachionus plicatilis</name>
    <name type="common">Marine rotifer</name>
    <name type="synonym">Brachionus muelleri</name>
    <dbReference type="NCBI Taxonomy" id="10195"/>
    <lineage>
        <taxon>Eukaryota</taxon>
        <taxon>Metazoa</taxon>
        <taxon>Spiralia</taxon>
        <taxon>Gnathifera</taxon>
        <taxon>Rotifera</taxon>
        <taxon>Eurotatoria</taxon>
        <taxon>Monogononta</taxon>
        <taxon>Pseudotrocha</taxon>
        <taxon>Ploima</taxon>
        <taxon>Brachionidae</taxon>
        <taxon>Brachionus</taxon>
    </lineage>
</organism>
<feature type="transmembrane region" description="Helical" evidence="7">
    <location>
        <begin position="475"/>
        <end position="496"/>
    </location>
</feature>
<protein>
    <submittedName>
        <fullName evidence="8">Sodium-dependent phosphate transport 2A</fullName>
    </submittedName>
</protein>
<dbReference type="NCBIfam" id="NF037997">
    <property type="entry name" value="Na_Pi_symport"/>
    <property type="match status" value="2"/>
</dbReference>
<dbReference type="EMBL" id="REGN01006095">
    <property type="protein sequence ID" value="RNA10885.1"/>
    <property type="molecule type" value="Genomic_DNA"/>
</dbReference>
<feature type="transmembrane region" description="Helical" evidence="7">
    <location>
        <begin position="864"/>
        <end position="885"/>
    </location>
</feature>
<evidence type="ECO:0000256" key="5">
    <source>
        <dbReference type="ARBA" id="ARBA00022989"/>
    </source>
</evidence>
<feature type="transmembrane region" description="Helical" evidence="7">
    <location>
        <begin position="601"/>
        <end position="621"/>
    </location>
</feature>
<evidence type="ECO:0000256" key="3">
    <source>
        <dbReference type="ARBA" id="ARBA00022475"/>
    </source>
</evidence>
<dbReference type="Pfam" id="PF02690">
    <property type="entry name" value="Na_Pi_cotrans"/>
    <property type="match status" value="4"/>
</dbReference>
<comment type="subcellular location">
    <subcellularLocation>
        <location evidence="1">Apical cell membrane</location>
        <topology evidence="1">Multi-pass membrane protein</topology>
    </subcellularLocation>
</comment>
<comment type="caution">
    <text evidence="8">The sequence shown here is derived from an EMBL/GenBank/DDBJ whole genome shotgun (WGS) entry which is preliminary data.</text>
</comment>
<keyword evidence="4 7" id="KW-0812">Transmembrane</keyword>
<keyword evidence="9" id="KW-1185">Reference proteome</keyword>
<keyword evidence="6 7" id="KW-0472">Membrane</keyword>
<keyword evidence="5 7" id="KW-1133">Transmembrane helix</keyword>
<keyword evidence="3" id="KW-1003">Cell membrane</keyword>
<feature type="transmembrane region" description="Helical" evidence="7">
    <location>
        <begin position="558"/>
        <end position="580"/>
    </location>
</feature>
<feature type="transmembrane region" description="Helical" evidence="7">
    <location>
        <begin position="307"/>
        <end position="327"/>
    </location>
</feature>
<dbReference type="PANTHER" id="PTHR10010">
    <property type="entry name" value="SOLUTE CARRIER FAMILY 34 SODIUM PHOSPHATE , MEMBER 2-RELATED"/>
    <property type="match status" value="1"/>
</dbReference>
<feature type="transmembrane region" description="Helical" evidence="7">
    <location>
        <begin position="28"/>
        <end position="53"/>
    </location>
</feature>
<dbReference type="GO" id="GO:0016324">
    <property type="term" value="C:apical plasma membrane"/>
    <property type="evidence" value="ECO:0007669"/>
    <property type="project" value="UniProtKB-SubCell"/>
</dbReference>
<evidence type="ECO:0000313" key="9">
    <source>
        <dbReference type="Proteomes" id="UP000276133"/>
    </source>
</evidence>
<dbReference type="Proteomes" id="UP000276133">
    <property type="component" value="Unassembled WGS sequence"/>
</dbReference>
<feature type="transmembrane region" description="Helical" evidence="7">
    <location>
        <begin position="149"/>
        <end position="168"/>
    </location>
</feature>
<dbReference type="STRING" id="10195.A0A3M7QIT6"/>
<feature type="transmembrane region" description="Helical" evidence="7">
    <location>
        <begin position="712"/>
        <end position="730"/>
    </location>
</feature>
<feature type="transmembrane region" description="Helical" evidence="7">
    <location>
        <begin position="380"/>
        <end position="402"/>
    </location>
</feature>
<feature type="transmembrane region" description="Helical" evidence="7">
    <location>
        <begin position="891"/>
        <end position="914"/>
    </location>
</feature>
<name>A0A3M7QIT6_BRAPC</name>
<dbReference type="PANTHER" id="PTHR10010:SF46">
    <property type="entry name" value="SODIUM-DEPENDENT PHOSPHATE TRANSPORT PROTEIN 2B"/>
    <property type="match status" value="1"/>
</dbReference>
<feature type="transmembrane region" description="Helical" evidence="7">
    <location>
        <begin position="65"/>
        <end position="87"/>
    </location>
</feature>
<evidence type="ECO:0000256" key="7">
    <source>
        <dbReference type="SAM" id="Phobius"/>
    </source>
</evidence>
<dbReference type="AlphaFoldDB" id="A0A3M7QIT6"/>
<evidence type="ECO:0000256" key="1">
    <source>
        <dbReference type="ARBA" id="ARBA00004424"/>
    </source>
</evidence>
<feature type="transmembrane region" description="Helical" evidence="7">
    <location>
        <begin position="751"/>
        <end position="774"/>
    </location>
</feature>
<sequence>MTAESQVDLIGSKSSSSNLRIFKGIGKVVGVLGCLYFFVVSLNLMSISFPLIAGKYASEAFRSNVVLTNPFAGLMIGVLSTVLVQSSSTSTSIIVSLVASEMVPVKYAIPIIMGSNIGTSITSTLVALSQANDSERFRLSFAGATVHDMFNLLNVAVLLPVEIFTNYLQLTSGFLVNILVKNNPNAKEPKLLSTITQPLTDSIIQIDKHILDSIATNKSFENASLIKRMCKRIVKNGTETLYLEEPCVSLFSNIYWPEWLIGTILLITSLVILSTCLVLLVKIMTSLLNGPVAKIIQRLINSDFPGIFKYLTGFVAIILGCILTIMVQSSSVFTSTLTPLVGMGIVSIERVFPLTLGSNIGTTITGILASLSGPAKTLNFSLQIALCHTLFNITGILIWYPTPYLRKIPIKLAKLLGDTTAQYKWFAIAYLLGFFFLIPAIIFIEVIRVDDELKLEITPVDNSKNQSKPVRVIKVILKVCAILICLYSFIVSLDLMSSSFRLIGGKYATEAFKSNVILTNPVAGLVIGVIVTVVVQSSSTSTSIIVSMVSSEILSVKYAIPIIMGANIGTSVTSVLVSLTQVADKENFQRAFSGATVHDSFNLLSVLVLLPIEILTGFLQYSTEALVGVFVSSSSGSTKELELLTALTKPLTSSIIQLDKQVLEAIAQNISKPDDTLIKHFCPKNTTVNSTEFYDQSNRCSFLLEPLNWPEWAIGLLLLIVSLVVFSLFNGPVAKLIQKVVNADLPGKWKYFTSPIAILLGCILTIIVQSSSVFTSSLIPLVGLGLVKIERLFPLTLGSNLGTTVTGILASLSASSRTLKYSLQIALCHSLFNITGILVWYPIPFMRKCPLAMARFLGRTSAEYRWFAVFYIVMTFMFIPSFIFALSLAGLVIFLCVLIPIIILIAFVLIVNYLQTTRFVLKLPRFLRDWNFLPLPLRSLQPYDNLITRFCCSCLKTKSRVAPVENIDLREVVVKEPKLVVAEN</sequence>